<evidence type="ECO:0000313" key="10">
    <source>
        <dbReference type="EMBL" id="EFJ48294.1"/>
    </source>
</evidence>
<keyword evidence="6 9" id="KW-0472">Membrane</keyword>
<organism evidence="11">
    <name type="scientific">Volvox carteri f. nagariensis</name>
    <dbReference type="NCBI Taxonomy" id="3068"/>
    <lineage>
        <taxon>Eukaryota</taxon>
        <taxon>Viridiplantae</taxon>
        <taxon>Chlorophyta</taxon>
        <taxon>core chlorophytes</taxon>
        <taxon>Chlorophyceae</taxon>
        <taxon>CS clade</taxon>
        <taxon>Chlamydomonadales</taxon>
        <taxon>Volvocaceae</taxon>
        <taxon>Volvox</taxon>
    </lineage>
</organism>
<dbReference type="PANTHER" id="PTHR11319">
    <property type="entry name" value="G PROTEIN-COUPLED RECEPTOR-RELATED"/>
    <property type="match status" value="1"/>
</dbReference>
<dbReference type="EMBL" id="GL378340">
    <property type="protein sequence ID" value="EFJ48294.1"/>
    <property type="molecule type" value="Genomic_DNA"/>
</dbReference>
<keyword evidence="9" id="KW-0812">Transmembrane</keyword>
<gene>
    <name evidence="10" type="ORF">VOLCADRAFT_117619</name>
</gene>
<keyword evidence="9" id="KW-1133">Transmembrane helix</keyword>
<dbReference type="Proteomes" id="UP000001058">
    <property type="component" value="Unassembled WGS sequence"/>
</dbReference>
<evidence type="ECO:0008006" key="12">
    <source>
        <dbReference type="Google" id="ProtNLM"/>
    </source>
</evidence>
<keyword evidence="4" id="KW-0964">Secreted</keyword>
<evidence type="ECO:0000256" key="7">
    <source>
        <dbReference type="ARBA" id="ARBA00023237"/>
    </source>
</evidence>
<dbReference type="KEGG" id="vcn:VOLCADRAFT_117619"/>
<comment type="subcellular location">
    <subcellularLocation>
        <location evidence="1">Cell envelope</location>
    </subcellularLocation>
    <subcellularLocation>
        <location evidence="2">Cell outer membrane</location>
    </subcellularLocation>
    <subcellularLocation>
        <location evidence="3">Secreted</location>
    </subcellularLocation>
</comment>
<dbReference type="InParanoid" id="D8TW26"/>
<dbReference type="OrthoDB" id="551156at2759"/>
<reference evidence="10 11" key="1">
    <citation type="journal article" date="2010" name="Science">
        <title>Genomic analysis of organismal complexity in the multicellular green alga Volvox carteri.</title>
        <authorList>
            <person name="Prochnik S.E."/>
            <person name="Umen J."/>
            <person name="Nedelcu A.M."/>
            <person name="Hallmann A."/>
            <person name="Miller S.M."/>
            <person name="Nishii I."/>
            <person name="Ferris P."/>
            <person name="Kuo A."/>
            <person name="Mitros T."/>
            <person name="Fritz-Laylin L.K."/>
            <person name="Hellsten U."/>
            <person name="Chapman J."/>
            <person name="Simakov O."/>
            <person name="Rensing S.A."/>
            <person name="Terry A."/>
            <person name="Pangilinan J."/>
            <person name="Kapitonov V."/>
            <person name="Jurka J."/>
            <person name="Salamov A."/>
            <person name="Shapiro H."/>
            <person name="Schmutz J."/>
            <person name="Grimwood J."/>
            <person name="Lindquist E."/>
            <person name="Lucas S."/>
            <person name="Grigoriev I.V."/>
            <person name="Schmitt R."/>
            <person name="Kirk D."/>
            <person name="Rokhsar D.S."/>
        </authorList>
    </citation>
    <scope>NUCLEOTIDE SEQUENCE [LARGE SCALE GENOMIC DNA]</scope>
    <source>
        <strain evidence="11">f. Nagariensis / Eve</strain>
    </source>
</reference>
<dbReference type="GeneID" id="9617667"/>
<dbReference type="RefSeq" id="XP_002950548.1">
    <property type="nucleotide sequence ID" value="XM_002950502.1"/>
</dbReference>
<evidence type="ECO:0000256" key="9">
    <source>
        <dbReference type="SAM" id="Phobius"/>
    </source>
</evidence>
<evidence type="ECO:0000256" key="1">
    <source>
        <dbReference type="ARBA" id="ARBA00004196"/>
    </source>
</evidence>
<evidence type="ECO:0000256" key="5">
    <source>
        <dbReference type="ARBA" id="ARBA00022729"/>
    </source>
</evidence>
<dbReference type="InterPro" id="IPR003368">
    <property type="entry name" value="POMP_repeat"/>
</dbReference>
<dbReference type="NCBIfam" id="TIGR01376">
    <property type="entry name" value="POMP_repeat"/>
    <property type="match status" value="1"/>
</dbReference>
<dbReference type="SUPFAM" id="SSF51126">
    <property type="entry name" value="Pectin lyase-like"/>
    <property type="match status" value="4"/>
</dbReference>
<feature type="transmembrane region" description="Helical" evidence="9">
    <location>
        <begin position="1575"/>
        <end position="1597"/>
    </location>
</feature>
<protein>
    <recommendedName>
        <fullName evidence="12">Right handed beta helix domain-containing protein</fullName>
    </recommendedName>
</protein>
<sequence length="1683" mass="173323">MIASGGFAIGRGALVVSQLSQQELLTINIVNATFKGNTAANGNGGALKAFMAIVTATDVAFIGNEARGAGGAVYLELVQAAFSHCQFLNNTAAGLGGAIYHSSSALGLSNCSFLGNAADSSGTDSGAVRGPVSGDRWSSNSGGAIYALRCKDRMLLSASELGHNRANERGGAVALLTCGMTAEGSSFYNNTAKLGGGAVAAGLKTVDDNATGVPLLLKSSNLTGNTAVMEAGGSVFIESLPLTVEHSRLEYNTANQQGGAVYMGPSSLLIVSGTIMRANQAGVTGGAVHAQGAPTGQPVAVLQGLQAWENRARTAGGALWLSGWKLQLSALEVSDNGVSTATVAGTGNVGGAMYVANCIGDASISNASYFGNVAFQGGALYVELCGMQIKNSTFGNNNATGGDAAYHITLFVNETHFLDNSAELEGGAVHLQSLFDSCNFGRNNASNSGGAMYHETSAVHLSNCKFYDNSAGIGSTTASNAGVAQGISTAGGGIFAASCTGIMEIRNCELLRNQADGMGGGMSLLTCETMMESSTLTGNVGKLSGGGVAAGHQATTSKPQHCNLTGNKGVKQDGGAVHTAGVPFLLHDSRFLNNSAHRQGGALFSFAAPLVLLTESTFAGNIVDLSGGAALFASPKVLQVKSTAMVENTAGLSGGGLALVNAYCSHFEGLSFAANAAAQGGGIHVVMTEFTRSPAGDGLDCLGDFTALLGGNWTEHLSNASRTVIETKKDDLVLVATNISAIGNLARLDQGGVVLFEAIRGSVLLDSFTARANRAGNAGGAIAVSNSLIDGTTVYLSSSDLQSNAAVERGGALALDGASTHQQVVAINTTLNSNTAGLGGAVSLQQLASVALHGCILEGNVADGGGATGEGSGGSVHAYACKLLLASETRIEASVASEGYGGGIYTEGCDLVMLSKVRLTGNNASAIGGAAFLSGSSNVNAAASLAFVSGGRMDGNTAGGVDGGGGTSRNKAAFLRTGSAGALYLGGSMTFLVDQTLFDGNIADAQGGAVGIDLDCPQAMQQAARRSNSFSCWTAILKEPRLWGNTAGGSGGAVFSSSPYTLAMICGSNWTVSPTPGASTDQQLAGLVTTTTSRVASSSSSLDVVNVDTGQVELLQDSDNWDISTTAPYMGLLPKADTGTDSCFWRPQISVTAAGDSEEGTLPNRARLGYGDAVATAPKVVVLVAIGEGEPAMTYVRNRLGVLGDALKNASASSENGTSLMAVGSGSSGAGSDTSRPSSQGPWWPLWMSRAVLELRSRRASQCWPGQECRLIMPTNVAMGLNISIFDAIKQVVNDTGDLKPVVRATIASSDPSRRADLLGNPLAQVDSGSASLEAVRVHARKGNYTLTLAVDVNIDFQVTPLIINVTVPPCSFGELPLDNGYVCSKCPVDTFTLRVDNDDSYNGRSKPADENCAACPYHAKCTGGAVLVPEQGYWHSAANSTIIHQCPNMDACRNDDDDANNELLRCQERWYAYFGEASRFSSLLRDPTGGTSLVGIYLDLYRKVAAVPNNTYNGSLYTPLSPEGIFDGFLLDCALWGVRSDDLLSYMQKQCSETIFSKIVHEADLTCSPCFSKVASAFIGLAFFVGNTAWLGFSVLMTFMTDYTLPNEEGLPAADLLKVLIVHYQFFLIVTRININWPNSIVGLQAVVGSITGSVKQVLAGLLMPIFSVIMVMFLWTLRHCA</sequence>
<keyword evidence="7" id="KW-0998">Cell outer membrane</keyword>
<evidence type="ECO:0000256" key="3">
    <source>
        <dbReference type="ARBA" id="ARBA00004613"/>
    </source>
</evidence>
<dbReference type="InterPro" id="IPR011050">
    <property type="entry name" value="Pectin_lyase_fold/virulence"/>
</dbReference>
<name>D8TW26_VOLCA</name>
<evidence type="ECO:0000313" key="11">
    <source>
        <dbReference type="Proteomes" id="UP000001058"/>
    </source>
</evidence>
<dbReference type="PANTHER" id="PTHR11319:SF35">
    <property type="entry name" value="OUTER MEMBRANE PROTEIN PMPC-RELATED"/>
    <property type="match status" value="1"/>
</dbReference>
<dbReference type="GO" id="GO:0005576">
    <property type="term" value="C:extracellular region"/>
    <property type="evidence" value="ECO:0007669"/>
    <property type="project" value="UniProtKB-SubCell"/>
</dbReference>
<feature type="transmembrane region" description="Helical" evidence="9">
    <location>
        <begin position="1658"/>
        <end position="1679"/>
    </location>
</feature>
<evidence type="ECO:0000256" key="6">
    <source>
        <dbReference type="ARBA" id="ARBA00023136"/>
    </source>
</evidence>
<proteinExistence type="predicted"/>
<accession>D8TW26</accession>
<feature type="region of interest" description="Disordered" evidence="8">
    <location>
        <begin position="1218"/>
        <end position="1240"/>
    </location>
</feature>
<evidence type="ECO:0000256" key="2">
    <source>
        <dbReference type="ARBA" id="ARBA00004442"/>
    </source>
</evidence>
<keyword evidence="5" id="KW-0732">Signal</keyword>
<evidence type="ECO:0000256" key="8">
    <source>
        <dbReference type="SAM" id="MobiDB-lite"/>
    </source>
</evidence>
<evidence type="ECO:0000256" key="4">
    <source>
        <dbReference type="ARBA" id="ARBA00022525"/>
    </source>
</evidence>
<keyword evidence="11" id="KW-1185">Reference proteome</keyword>